<evidence type="ECO:0000256" key="1">
    <source>
        <dbReference type="SAM" id="MobiDB-lite"/>
    </source>
</evidence>
<protein>
    <submittedName>
        <fullName evidence="3">Uncharacterized protein</fullName>
    </submittedName>
</protein>
<reference evidence="3 4" key="1">
    <citation type="submission" date="2016-10" db="EMBL/GenBank/DDBJ databases">
        <authorList>
            <person name="de Groot N.N."/>
        </authorList>
    </citation>
    <scope>NUCLEOTIDE SEQUENCE [LARGE SCALE GENOMIC DNA]</scope>
    <source>
        <strain evidence="3 4">CPCC 202808</strain>
    </source>
</reference>
<organism evidence="3 4">
    <name type="scientific">Actinopolymorpha cephalotaxi</name>
    <dbReference type="NCBI Taxonomy" id="504797"/>
    <lineage>
        <taxon>Bacteria</taxon>
        <taxon>Bacillati</taxon>
        <taxon>Actinomycetota</taxon>
        <taxon>Actinomycetes</taxon>
        <taxon>Propionibacteriales</taxon>
        <taxon>Actinopolymorphaceae</taxon>
        <taxon>Actinopolymorpha</taxon>
    </lineage>
</organism>
<gene>
    <name evidence="2" type="ORF">FHR37_002327</name>
    <name evidence="3" type="ORF">SAMN05421678_104276</name>
</gene>
<sequence>MAVVVGVLAVAAAVYLIFFLVRGDSSSAAARPGTSARIGVLAAPPAAPAPGYILGNGADRPRHGEHRAGPGRLVPVVAKNPVPRDSSLATVIRPRSITGVAGTGQAASSGIGKDVKVTTT</sequence>
<dbReference type="EMBL" id="JACBZA010000001">
    <property type="protein sequence ID" value="NYH83476.1"/>
    <property type="molecule type" value="Genomic_DNA"/>
</dbReference>
<reference evidence="2 5" key="2">
    <citation type="submission" date="2020-07" db="EMBL/GenBank/DDBJ databases">
        <title>Sequencing the genomes of 1000 actinobacteria strains.</title>
        <authorList>
            <person name="Klenk H.-P."/>
        </authorList>
    </citation>
    <scope>NUCLEOTIDE SEQUENCE [LARGE SCALE GENOMIC DNA]</scope>
    <source>
        <strain evidence="2 5">DSM 45117</strain>
    </source>
</reference>
<dbReference type="STRING" id="504797.SAMN05421678_104276"/>
<feature type="region of interest" description="Disordered" evidence="1">
    <location>
        <begin position="101"/>
        <end position="120"/>
    </location>
</feature>
<evidence type="ECO:0000313" key="2">
    <source>
        <dbReference type="EMBL" id="NYH83476.1"/>
    </source>
</evidence>
<dbReference type="EMBL" id="FOOI01000004">
    <property type="protein sequence ID" value="SFG19397.1"/>
    <property type="molecule type" value="Genomic_DNA"/>
</dbReference>
<feature type="compositionally biased region" description="Basic and acidic residues" evidence="1">
    <location>
        <begin position="59"/>
        <end position="68"/>
    </location>
</feature>
<dbReference type="Proteomes" id="UP000199052">
    <property type="component" value="Unassembled WGS sequence"/>
</dbReference>
<dbReference type="AlphaFoldDB" id="A0A1I2PZG0"/>
<evidence type="ECO:0000313" key="5">
    <source>
        <dbReference type="Proteomes" id="UP000533017"/>
    </source>
</evidence>
<keyword evidence="5" id="KW-1185">Reference proteome</keyword>
<dbReference type="Proteomes" id="UP000533017">
    <property type="component" value="Unassembled WGS sequence"/>
</dbReference>
<dbReference type="RefSeq" id="WP_175542444.1">
    <property type="nucleotide sequence ID" value="NZ_FOOI01000004.1"/>
</dbReference>
<evidence type="ECO:0000313" key="3">
    <source>
        <dbReference type="EMBL" id="SFG19397.1"/>
    </source>
</evidence>
<name>A0A1I2PZG0_9ACTN</name>
<accession>A0A1I2PZG0</accession>
<proteinExistence type="predicted"/>
<evidence type="ECO:0000313" key="4">
    <source>
        <dbReference type="Proteomes" id="UP000199052"/>
    </source>
</evidence>
<feature type="region of interest" description="Disordered" evidence="1">
    <location>
        <begin position="52"/>
        <end position="79"/>
    </location>
</feature>